<dbReference type="InterPro" id="IPR011006">
    <property type="entry name" value="CheY-like_superfamily"/>
</dbReference>
<protein>
    <recommendedName>
        <fullName evidence="3">Response regulatory domain-containing protein</fullName>
    </recommendedName>
</protein>
<sequence length="123" mass="12976">MPQPTILVVDDDADILETTVYAMRKRGFDVYGASSGPAAVEICQQHPGEIDALVADLSLPGESTRFAQTIAGSFPNIKIVYATGIPRHIALSTGLVPADAPYLQKPVDADLLANVLRGQVAST</sequence>
<feature type="domain" description="Response regulatory" evidence="3">
    <location>
        <begin position="5"/>
        <end position="120"/>
    </location>
</feature>
<dbReference type="SUPFAM" id="SSF52172">
    <property type="entry name" value="CheY-like"/>
    <property type="match status" value="1"/>
</dbReference>
<name>A0A919NFN0_9ACTN</name>
<dbReference type="PROSITE" id="PS50110">
    <property type="entry name" value="RESPONSE_REGULATORY"/>
    <property type="match status" value="1"/>
</dbReference>
<accession>A0A919NFN0</accession>
<reference evidence="4" key="1">
    <citation type="submission" date="2021-01" db="EMBL/GenBank/DDBJ databases">
        <title>Whole genome shotgun sequence of Actinoplanes tereljensis NBRC 105297.</title>
        <authorList>
            <person name="Komaki H."/>
            <person name="Tamura T."/>
        </authorList>
    </citation>
    <scope>NUCLEOTIDE SEQUENCE</scope>
    <source>
        <strain evidence="4">NBRC 105297</strain>
    </source>
</reference>
<comment type="caution">
    <text evidence="4">The sequence shown here is derived from an EMBL/GenBank/DDBJ whole genome shotgun (WGS) entry which is preliminary data.</text>
</comment>
<dbReference type="Gene3D" id="3.40.50.2300">
    <property type="match status" value="1"/>
</dbReference>
<evidence type="ECO:0000313" key="4">
    <source>
        <dbReference type="EMBL" id="GIF17724.1"/>
    </source>
</evidence>
<keyword evidence="5" id="KW-1185">Reference proteome</keyword>
<dbReference type="SMART" id="SM00448">
    <property type="entry name" value="REC"/>
    <property type="match status" value="1"/>
</dbReference>
<keyword evidence="1 2" id="KW-0597">Phosphoprotein</keyword>
<dbReference type="PANTHER" id="PTHR44591:SF3">
    <property type="entry name" value="RESPONSE REGULATORY DOMAIN-CONTAINING PROTEIN"/>
    <property type="match status" value="1"/>
</dbReference>
<feature type="modified residue" description="4-aspartylphosphate" evidence="2">
    <location>
        <position position="56"/>
    </location>
</feature>
<evidence type="ECO:0000256" key="1">
    <source>
        <dbReference type="ARBA" id="ARBA00022553"/>
    </source>
</evidence>
<proteinExistence type="predicted"/>
<dbReference type="EMBL" id="BOMY01000002">
    <property type="protein sequence ID" value="GIF17724.1"/>
    <property type="molecule type" value="Genomic_DNA"/>
</dbReference>
<dbReference type="InterPro" id="IPR001789">
    <property type="entry name" value="Sig_transdc_resp-reg_receiver"/>
</dbReference>
<dbReference type="GO" id="GO:0000160">
    <property type="term" value="P:phosphorelay signal transduction system"/>
    <property type="evidence" value="ECO:0007669"/>
    <property type="project" value="InterPro"/>
</dbReference>
<dbReference type="Proteomes" id="UP000623608">
    <property type="component" value="Unassembled WGS sequence"/>
</dbReference>
<gene>
    <name evidence="4" type="ORF">Ate02nite_04540</name>
</gene>
<dbReference type="PANTHER" id="PTHR44591">
    <property type="entry name" value="STRESS RESPONSE REGULATOR PROTEIN 1"/>
    <property type="match status" value="1"/>
</dbReference>
<dbReference type="AlphaFoldDB" id="A0A919NFN0"/>
<evidence type="ECO:0000259" key="3">
    <source>
        <dbReference type="PROSITE" id="PS50110"/>
    </source>
</evidence>
<organism evidence="4 5">
    <name type="scientific">Paractinoplanes tereljensis</name>
    <dbReference type="NCBI Taxonomy" id="571912"/>
    <lineage>
        <taxon>Bacteria</taxon>
        <taxon>Bacillati</taxon>
        <taxon>Actinomycetota</taxon>
        <taxon>Actinomycetes</taxon>
        <taxon>Micromonosporales</taxon>
        <taxon>Micromonosporaceae</taxon>
        <taxon>Paractinoplanes</taxon>
    </lineage>
</organism>
<evidence type="ECO:0000313" key="5">
    <source>
        <dbReference type="Proteomes" id="UP000623608"/>
    </source>
</evidence>
<dbReference type="InterPro" id="IPR050595">
    <property type="entry name" value="Bact_response_regulator"/>
</dbReference>
<dbReference type="Pfam" id="PF00072">
    <property type="entry name" value="Response_reg"/>
    <property type="match status" value="1"/>
</dbReference>
<evidence type="ECO:0000256" key="2">
    <source>
        <dbReference type="PROSITE-ProRule" id="PRU00169"/>
    </source>
</evidence>